<comment type="caution">
    <text evidence="1">The sequence shown here is derived from an EMBL/GenBank/DDBJ whole genome shotgun (WGS) entry which is preliminary data.</text>
</comment>
<proteinExistence type="predicted"/>
<evidence type="ECO:0000313" key="2">
    <source>
        <dbReference type="Proteomes" id="UP001459277"/>
    </source>
</evidence>
<name>A0AAW2BLP0_9ROSI</name>
<accession>A0AAW2BLP0</accession>
<organism evidence="1 2">
    <name type="scientific">Lithocarpus litseifolius</name>
    <dbReference type="NCBI Taxonomy" id="425828"/>
    <lineage>
        <taxon>Eukaryota</taxon>
        <taxon>Viridiplantae</taxon>
        <taxon>Streptophyta</taxon>
        <taxon>Embryophyta</taxon>
        <taxon>Tracheophyta</taxon>
        <taxon>Spermatophyta</taxon>
        <taxon>Magnoliopsida</taxon>
        <taxon>eudicotyledons</taxon>
        <taxon>Gunneridae</taxon>
        <taxon>Pentapetalae</taxon>
        <taxon>rosids</taxon>
        <taxon>fabids</taxon>
        <taxon>Fagales</taxon>
        <taxon>Fagaceae</taxon>
        <taxon>Lithocarpus</taxon>
    </lineage>
</organism>
<gene>
    <name evidence="1" type="ORF">SO802_031851</name>
</gene>
<dbReference type="EMBL" id="JAZDWU010000011">
    <property type="protein sequence ID" value="KAK9986900.1"/>
    <property type="molecule type" value="Genomic_DNA"/>
</dbReference>
<keyword evidence="2" id="KW-1185">Reference proteome</keyword>
<sequence>MHHRACHTRPCYVPDVASYTTGRVDCMGTIHAYAGLPACVLNCRAAYLEGRGAIDILLDSGEVPLIYFWIVEGHHPERVFY</sequence>
<protein>
    <submittedName>
        <fullName evidence="1">Uncharacterized protein</fullName>
    </submittedName>
</protein>
<reference evidence="1 2" key="1">
    <citation type="submission" date="2024-01" db="EMBL/GenBank/DDBJ databases">
        <title>A telomere-to-telomere, gap-free genome of sweet tea (Lithocarpus litseifolius).</title>
        <authorList>
            <person name="Zhou J."/>
        </authorList>
    </citation>
    <scope>NUCLEOTIDE SEQUENCE [LARGE SCALE GENOMIC DNA]</scope>
    <source>
        <strain evidence="1">Zhou-2022a</strain>
        <tissue evidence="1">Leaf</tissue>
    </source>
</reference>
<dbReference type="Proteomes" id="UP001459277">
    <property type="component" value="Unassembled WGS sequence"/>
</dbReference>
<evidence type="ECO:0000313" key="1">
    <source>
        <dbReference type="EMBL" id="KAK9986900.1"/>
    </source>
</evidence>
<dbReference type="AlphaFoldDB" id="A0AAW2BLP0"/>